<organism evidence="1 3">
    <name type="scientific">Didymodactylos carnosus</name>
    <dbReference type="NCBI Taxonomy" id="1234261"/>
    <lineage>
        <taxon>Eukaryota</taxon>
        <taxon>Metazoa</taxon>
        <taxon>Spiralia</taxon>
        <taxon>Gnathifera</taxon>
        <taxon>Rotifera</taxon>
        <taxon>Eurotatoria</taxon>
        <taxon>Bdelloidea</taxon>
        <taxon>Philodinida</taxon>
        <taxon>Philodinidae</taxon>
        <taxon>Didymodactylos</taxon>
    </lineage>
</organism>
<reference evidence="1" key="1">
    <citation type="submission" date="2021-02" db="EMBL/GenBank/DDBJ databases">
        <authorList>
            <person name="Nowell W R."/>
        </authorList>
    </citation>
    <scope>NUCLEOTIDE SEQUENCE</scope>
</reference>
<dbReference type="InterPro" id="IPR017853">
    <property type="entry name" value="GH"/>
</dbReference>
<dbReference type="EMBL" id="CAJOBC010025521">
    <property type="protein sequence ID" value="CAF4067541.1"/>
    <property type="molecule type" value="Genomic_DNA"/>
</dbReference>
<accession>A0A815BWF4</accession>
<dbReference type="Gene3D" id="2.60.40.1180">
    <property type="entry name" value="Golgi alpha-mannosidase II"/>
    <property type="match status" value="1"/>
</dbReference>
<gene>
    <name evidence="1" type="ORF">GPM918_LOCUS27323</name>
    <name evidence="2" type="ORF">SRO942_LOCUS27623</name>
</gene>
<name>A0A815BWF4_9BILA</name>
<sequence>MHAETPVCYNCDELSRTQQGNNNAYCQDNEISWLNWDNCDQQLLAFTQKLIELRRRHPVFRRRRWFRGQPVKDGEIEDIAWFKFDGKHMQEEDWQHDYAKSFGVFINGRGMRSRTSLGVRVVDDSFYIIFNAYHGCIDYKLPSKEYAEDWTKVLDTSKGYVVTDGDEGEKFKADGTITVHDNSILLLHHAILKHENLP</sequence>
<evidence type="ECO:0000313" key="3">
    <source>
        <dbReference type="Proteomes" id="UP000663829"/>
    </source>
</evidence>
<dbReference type="Proteomes" id="UP000681722">
    <property type="component" value="Unassembled WGS sequence"/>
</dbReference>
<dbReference type="OrthoDB" id="204980at2759"/>
<dbReference type="SUPFAM" id="SSF51011">
    <property type="entry name" value="Glycosyl hydrolase domain"/>
    <property type="match status" value="1"/>
</dbReference>
<dbReference type="Proteomes" id="UP000663829">
    <property type="component" value="Unassembled WGS sequence"/>
</dbReference>
<dbReference type="EMBL" id="CAJNOQ010011401">
    <property type="protein sequence ID" value="CAF1276014.1"/>
    <property type="molecule type" value="Genomic_DNA"/>
</dbReference>
<evidence type="ECO:0000313" key="2">
    <source>
        <dbReference type="EMBL" id="CAF4067541.1"/>
    </source>
</evidence>
<evidence type="ECO:0000313" key="1">
    <source>
        <dbReference type="EMBL" id="CAF1276014.1"/>
    </source>
</evidence>
<dbReference type="Gene3D" id="3.20.20.80">
    <property type="entry name" value="Glycosidases"/>
    <property type="match status" value="1"/>
</dbReference>
<dbReference type="AlphaFoldDB" id="A0A815BWF4"/>
<protein>
    <submittedName>
        <fullName evidence="1">Uncharacterized protein</fullName>
    </submittedName>
</protein>
<dbReference type="InterPro" id="IPR013780">
    <property type="entry name" value="Glyco_hydro_b"/>
</dbReference>
<keyword evidence="3" id="KW-1185">Reference proteome</keyword>
<dbReference type="PANTHER" id="PTHR43002">
    <property type="entry name" value="GLYCOGEN DEBRANCHING ENZYME"/>
    <property type="match status" value="1"/>
</dbReference>
<comment type="caution">
    <text evidence="1">The sequence shown here is derived from an EMBL/GenBank/DDBJ whole genome shotgun (WGS) entry which is preliminary data.</text>
</comment>
<dbReference type="SUPFAM" id="SSF51445">
    <property type="entry name" value="(Trans)glycosidases"/>
    <property type="match status" value="1"/>
</dbReference>
<proteinExistence type="predicted"/>